<dbReference type="Proteomes" id="UP000269221">
    <property type="component" value="Unassembled WGS sequence"/>
</dbReference>
<organism evidence="1 2">
    <name type="scientific">Hirundo rustica rustica</name>
    <dbReference type="NCBI Taxonomy" id="333673"/>
    <lineage>
        <taxon>Eukaryota</taxon>
        <taxon>Metazoa</taxon>
        <taxon>Chordata</taxon>
        <taxon>Craniata</taxon>
        <taxon>Vertebrata</taxon>
        <taxon>Euteleostomi</taxon>
        <taxon>Archelosauria</taxon>
        <taxon>Archosauria</taxon>
        <taxon>Dinosauria</taxon>
        <taxon>Saurischia</taxon>
        <taxon>Theropoda</taxon>
        <taxon>Coelurosauria</taxon>
        <taxon>Aves</taxon>
        <taxon>Neognathae</taxon>
        <taxon>Neoaves</taxon>
        <taxon>Telluraves</taxon>
        <taxon>Australaves</taxon>
        <taxon>Passeriformes</taxon>
        <taxon>Sylvioidea</taxon>
        <taxon>Hirundinidae</taxon>
        <taxon>Hirundo</taxon>
    </lineage>
</organism>
<reference evidence="1 2" key="1">
    <citation type="submission" date="2018-07" db="EMBL/GenBank/DDBJ databases">
        <title>A high quality draft genome assembly of the barn swallow (H. rustica rustica).</title>
        <authorList>
            <person name="Formenti G."/>
            <person name="Chiara M."/>
            <person name="Poveda L."/>
            <person name="Francoijs K.-J."/>
            <person name="Bonisoli-Alquati A."/>
            <person name="Canova L."/>
            <person name="Gianfranceschi L."/>
            <person name="Horner D.S."/>
            <person name="Saino N."/>
        </authorList>
    </citation>
    <scope>NUCLEOTIDE SEQUENCE [LARGE SCALE GENOMIC DNA]</scope>
    <source>
        <strain evidence="1">Chelidonia</strain>
        <tissue evidence="1">Blood</tissue>
    </source>
</reference>
<dbReference type="EMBL" id="QRBI01000120">
    <property type="protein sequence ID" value="RMC07072.1"/>
    <property type="molecule type" value="Genomic_DNA"/>
</dbReference>
<proteinExistence type="predicted"/>
<dbReference type="OrthoDB" id="276744at2759"/>
<evidence type="ECO:0000313" key="2">
    <source>
        <dbReference type="Proteomes" id="UP000269221"/>
    </source>
</evidence>
<dbReference type="AlphaFoldDB" id="A0A3M0K1F8"/>
<name>A0A3M0K1F8_HIRRU</name>
<keyword evidence="2" id="KW-1185">Reference proteome</keyword>
<protein>
    <submittedName>
        <fullName evidence="1">Uncharacterized protein</fullName>
    </submittedName>
</protein>
<accession>A0A3M0K1F8</accession>
<evidence type="ECO:0000313" key="1">
    <source>
        <dbReference type="EMBL" id="RMC07072.1"/>
    </source>
</evidence>
<sequence length="77" mass="9524">MVELEKRRPRKDLITPYNHWKGGRSQVGVGLFFQFWAPQFRKDIEMLERIQRSATRLVKDLEHKPYEERLRELEKRR</sequence>
<gene>
    <name evidence="1" type="ORF">DUI87_16528</name>
</gene>
<dbReference type="STRING" id="333673.A0A3M0K1F8"/>
<comment type="caution">
    <text evidence="1">The sequence shown here is derived from an EMBL/GenBank/DDBJ whole genome shotgun (WGS) entry which is preliminary data.</text>
</comment>